<evidence type="ECO:0000259" key="11">
    <source>
        <dbReference type="PROSITE" id="PS51061"/>
    </source>
</evidence>
<feature type="compositionally biased region" description="Polar residues" evidence="10">
    <location>
        <begin position="57"/>
        <end position="66"/>
    </location>
</feature>
<feature type="region of interest" description="Disordered" evidence="10">
    <location>
        <begin position="1081"/>
        <end position="1109"/>
    </location>
</feature>
<feature type="compositionally biased region" description="Low complexity" evidence="10">
    <location>
        <begin position="1"/>
        <end position="28"/>
    </location>
</feature>
<feature type="compositionally biased region" description="Basic residues" evidence="10">
    <location>
        <begin position="82"/>
        <end position="91"/>
    </location>
</feature>
<keyword evidence="13" id="KW-1185">Reference proteome</keyword>
<evidence type="ECO:0000313" key="12">
    <source>
        <dbReference type="EMBL" id="KAF9445356.1"/>
    </source>
</evidence>
<evidence type="ECO:0000256" key="10">
    <source>
        <dbReference type="SAM" id="MobiDB-lite"/>
    </source>
</evidence>
<keyword evidence="7" id="KW-0805">Transcription regulation</keyword>
<dbReference type="EMBL" id="MU151306">
    <property type="protein sequence ID" value="KAF9445356.1"/>
    <property type="molecule type" value="Genomic_DNA"/>
</dbReference>
<dbReference type="GO" id="GO:0008270">
    <property type="term" value="F:zinc ion binding"/>
    <property type="evidence" value="ECO:0007669"/>
    <property type="project" value="UniProtKB-KW"/>
</dbReference>
<sequence>MESAPPAGSVSVVSTSTAPQTQQAQHTQNPRPNRSHGRQKPQRQRNEIDTAPDPTHSRSQQHQHPSVVQDGVDGTSAVQQQPRRRPPKPRKPASDSQTTGRPPAEGASAGPSSSSGPSHNRRRRPPKPRDAPQSENHDQTGSERPRSPTSQGRSTGGNNRRAKFQGKLTENDGSSNARSASRPSERYRTKPNTSASDDLTSRLIRELSFPPYPDCPICFSSIYREQPIWSCSPSISTILPHDAEGPPQYCWTTFHLKCIRSWASKSVKDIEDAWRARGEEGRSGDWRCPGCQAKREVVPKVYWCFCGSIPDPKPPRLSTPHSCGGPCSRTRESGCGHPCPLPCHPGPCPPCQVTTRLTCYCPRKSTIAFRCGLDQGKGKTKNLSCGNVCGRALTCGKHTCEKVCHEGDCEGCSVREMVRCWCGKTEKELGCGEGESQECFVEGGQPWVGLFSCDRVCERTFDCGVHSCEKLCHPPSHKPAPCPRSPTNITHCPCGKCTIAPSPNSDISQYTFPARTSCTSPIPTCKNLCEKPHHQCGHPCKANCHTGSCPPCSEKLTRPCRCGASIKTLYCYELYKNDSAEEVEILCDRPCMALRACGRHECRRPCCPLASLAMTSGGKKGKKRMVDEAAAGAGIGEEKGGLHECDLVCGKMLSCGNHRCEDRDHKGICPPCLRSSFEEMICFCGRTVYEPPIPCGTLMRCSYPCPRPTPPCGHSRIPHACHEDPTPCPPCVHLTTKQCGCGKKMVSNVRCSLESEKVSCGTVCGKLLSCGFHHCERSCHADECGQCTATCGKLRKLCLPDHHPCPLPCHAPSSCPEAEPCPSLVTVTCPCGRIKQAVHCGRSSSDSSTPTRPNLKCTNDCGVAKRNARLAEALGINPAKTTGTSSALSGYGGLVNTINYNDEVVGFARINPKFLLVVEKAFADFVTSQKRTQVLPHTPADRRKFVHDLATYYRIDTQLVDQEPHRSVQLVRRLDTRIPNPLLSTIIQPPTSSAPNLGKLGDSRNLKSLSNSGSASSSTSHLAALTSTAPSSGPTWRPVSTPSPRPGLSGPTGNASGSSAAGTTGWSSIFAPQPQAAVAARVSGLGSTTGAGTLRPQSGGVPSRPGSTVNDLVTVTVTQAGTEEHVPDNWEDDD</sequence>
<keyword evidence="5" id="KW-0863">Zinc-finger</keyword>
<feature type="compositionally biased region" description="Low complexity" evidence="10">
    <location>
        <begin position="1006"/>
        <end position="1035"/>
    </location>
</feature>
<gene>
    <name evidence="12" type="ORF">P691DRAFT_710436</name>
</gene>
<dbReference type="GO" id="GO:0005634">
    <property type="term" value="C:nucleus"/>
    <property type="evidence" value="ECO:0007669"/>
    <property type="project" value="UniProtKB-SubCell"/>
</dbReference>
<dbReference type="SUPFAM" id="SSF82708">
    <property type="entry name" value="R3H domain"/>
    <property type="match status" value="1"/>
</dbReference>
<evidence type="ECO:0000256" key="9">
    <source>
        <dbReference type="ARBA" id="ARBA00023242"/>
    </source>
</evidence>
<dbReference type="AlphaFoldDB" id="A0A9P6BYP0"/>
<dbReference type="InterPro" id="IPR000967">
    <property type="entry name" value="Znf_NFX1"/>
</dbReference>
<evidence type="ECO:0000256" key="2">
    <source>
        <dbReference type="ARBA" id="ARBA00007269"/>
    </source>
</evidence>
<keyword evidence="9" id="KW-0539">Nucleus</keyword>
<evidence type="ECO:0000256" key="8">
    <source>
        <dbReference type="ARBA" id="ARBA00023163"/>
    </source>
</evidence>
<dbReference type="CDD" id="cd06008">
    <property type="entry name" value="NF-X1-zinc-finger"/>
    <property type="match status" value="4"/>
</dbReference>
<evidence type="ECO:0000256" key="4">
    <source>
        <dbReference type="ARBA" id="ARBA00022737"/>
    </source>
</evidence>
<dbReference type="Pfam" id="PF01422">
    <property type="entry name" value="zf-NF-X1"/>
    <property type="match status" value="7"/>
</dbReference>
<evidence type="ECO:0000256" key="6">
    <source>
        <dbReference type="ARBA" id="ARBA00022833"/>
    </source>
</evidence>
<feature type="region of interest" description="Disordered" evidence="10">
    <location>
        <begin position="982"/>
        <end position="1067"/>
    </location>
</feature>
<evidence type="ECO:0000256" key="7">
    <source>
        <dbReference type="ARBA" id="ARBA00023015"/>
    </source>
</evidence>
<dbReference type="InterPro" id="IPR036867">
    <property type="entry name" value="R3H_dom_sf"/>
</dbReference>
<keyword evidence="8" id="KW-0804">Transcription</keyword>
<dbReference type="Gene3D" id="3.30.1370.50">
    <property type="entry name" value="R3H-like domain"/>
    <property type="match status" value="1"/>
</dbReference>
<feature type="compositionally biased region" description="Polar residues" evidence="10">
    <location>
        <begin position="147"/>
        <end position="158"/>
    </location>
</feature>
<feature type="compositionally biased region" description="Low complexity" evidence="10">
    <location>
        <begin position="1049"/>
        <end position="1067"/>
    </location>
</feature>
<reference evidence="12" key="1">
    <citation type="submission" date="2020-11" db="EMBL/GenBank/DDBJ databases">
        <authorList>
            <consortium name="DOE Joint Genome Institute"/>
            <person name="Ahrendt S."/>
            <person name="Riley R."/>
            <person name="Andreopoulos W."/>
            <person name="Labutti K."/>
            <person name="Pangilinan J."/>
            <person name="Ruiz-Duenas F.J."/>
            <person name="Barrasa J.M."/>
            <person name="Sanchez-Garcia M."/>
            <person name="Camarero S."/>
            <person name="Miyauchi S."/>
            <person name="Serrano A."/>
            <person name="Linde D."/>
            <person name="Babiker R."/>
            <person name="Drula E."/>
            <person name="Ayuso-Fernandez I."/>
            <person name="Pacheco R."/>
            <person name="Padilla G."/>
            <person name="Ferreira P."/>
            <person name="Barriuso J."/>
            <person name="Kellner H."/>
            <person name="Castanera R."/>
            <person name="Alfaro M."/>
            <person name="Ramirez L."/>
            <person name="Pisabarro A.G."/>
            <person name="Kuo A."/>
            <person name="Tritt A."/>
            <person name="Lipzen A."/>
            <person name="He G."/>
            <person name="Yan M."/>
            <person name="Ng V."/>
            <person name="Cullen D."/>
            <person name="Martin F."/>
            <person name="Rosso M.-N."/>
            <person name="Henrissat B."/>
            <person name="Hibbett D."/>
            <person name="Martinez A.T."/>
            <person name="Grigoriev I.V."/>
        </authorList>
    </citation>
    <scope>NUCLEOTIDE SEQUENCE</scope>
    <source>
        <strain evidence="12">MF-IS2</strain>
    </source>
</reference>
<feature type="compositionally biased region" description="Low complexity" evidence="10">
    <location>
        <begin position="100"/>
        <end position="118"/>
    </location>
</feature>
<dbReference type="PANTHER" id="PTHR12360">
    <property type="entry name" value="NUCLEAR TRANSCRIPTION FACTOR, X-BOX BINDING 1 NFX1"/>
    <property type="match status" value="1"/>
</dbReference>
<feature type="compositionally biased region" description="Polar residues" evidence="10">
    <location>
        <begin position="171"/>
        <end position="182"/>
    </location>
</feature>
<proteinExistence type="inferred from homology"/>
<evidence type="ECO:0000256" key="1">
    <source>
        <dbReference type="ARBA" id="ARBA00004123"/>
    </source>
</evidence>
<evidence type="ECO:0000256" key="5">
    <source>
        <dbReference type="ARBA" id="ARBA00022771"/>
    </source>
</evidence>
<dbReference type="PANTHER" id="PTHR12360:SF12">
    <property type="entry name" value="TRANSCRIPTIONAL REPRESSOR NF-X1"/>
    <property type="match status" value="1"/>
</dbReference>
<dbReference type="Proteomes" id="UP000807342">
    <property type="component" value="Unassembled WGS sequence"/>
</dbReference>
<comment type="similarity">
    <text evidence="2">Belongs to the NFX1 family.</text>
</comment>
<dbReference type="InterPro" id="IPR034078">
    <property type="entry name" value="NFX1_fam"/>
</dbReference>
<evidence type="ECO:0000256" key="3">
    <source>
        <dbReference type="ARBA" id="ARBA00022723"/>
    </source>
</evidence>
<dbReference type="GO" id="GO:0000122">
    <property type="term" value="P:negative regulation of transcription by RNA polymerase II"/>
    <property type="evidence" value="ECO:0007669"/>
    <property type="project" value="TreeGrafter"/>
</dbReference>
<dbReference type="OrthoDB" id="6512771at2759"/>
<accession>A0A9P6BYP0</accession>
<name>A0A9P6BYP0_9AGAR</name>
<feature type="compositionally biased region" description="Polar residues" evidence="10">
    <location>
        <begin position="982"/>
        <end position="995"/>
    </location>
</feature>
<dbReference type="InterPro" id="IPR001374">
    <property type="entry name" value="R3H_dom"/>
</dbReference>
<evidence type="ECO:0000313" key="13">
    <source>
        <dbReference type="Proteomes" id="UP000807342"/>
    </source>
</evidence>
<organism evidence="12 13">
    <name type="scientific">Macrolepiota fuliginosa MF-IS2</name>
    <dbReference type="NCBI Taxonomy" id="1400762"/>
    <lineage>
        <taxon>Eukaryota</taxon>
        <taxon>Fungi</taxon>
        <taxon>Dikarya</taxon>
        <taxon>Basidiomycota</taxon>
        <taxon>Agaricomycotina</taxon>
        <taxon>Agaricomycetes</taxon>
        <taxon>Agaricomycetidae</taxon>
        <taxon>Agaricales</taxon>
        <taxon>Agaricineae</taxon>
        <taxon>Agaricaceae</taxon>
        <taxon>Macrolepiota</taxon>
    </lineage>
</organism>
<feature type="compositionally biased region" description="Basic residues" evidence="10">
    <location>
        <begin position="33"/>
        <end position="43"/>
    </location>
</feature>
<dbReference type="Pfam" id="PF01424">
    <property type="entry name" value="R3H"/>
    <property type="match status" value="1"/>
</dbReference>
<feature type="region of interest" description="Disordered" evidence="10">
    <location>
        <begin position="1"/>
        <end position="199"/>
    </location>
</feature>
<dbReference type="GO" id="GO:0000981">
    <property type="term" value="F:DNA-binding transcription factor activity, RNA polymerase II-specific"/>
    <property type="evidence" value="ECO:0007669"/>
    <property type="project" value="TreeGrafter"/>
</dbReference>
<feature type="compositionally biased region" description="Basic and acidic residues" evidence="10">
    <location>
        <begin position="127"/>
        <end position="146"/>
    </location>
</feature>
<feature type="compositionally biased region" description="Low complexity" evidence="10">
    <location>
        <begin position="1081"/>
        <end position="1094"/>
    </location>
</feature>
<protein>
    <recommendedName>
        <fullName evidence="11">R3H domain-containing protein</fullName>
    </recommendedName>
</protein>
<dbReference type="GO" id="GO:0000977">
    <property type="term" value="F:RNA polymerase II transcription regulatory region sequence-specific DNA binding"/>
    <property type="evidence" value="ECO:0007669"/>
    <property type="project" value="TreeGrafter"/>
</dbReference>
<dbReference type="PROSITE" id="PS51061">
    <property type="entry name" value="R3H"/>
    <property type="match status" value="1"/>
</dbReference>
<keyword evidence="4" id="KW-0677">Repeat</keyword>
<dbReference type="SMART" id="SM00438">
    <property type="entry name" value="ZnF_NFX"/>
    <property type="match status" value="7"/>
</dbReference>
<comment type="caution">
    <text evidence="12">The sequence shown here is derived from an EMBL/GenBank/DDBJ whole genome shotgun (WGS) entry which is preliminary data.</text>
</comment>
<keyword evidence="3" id="KW-0479">Metal-binding</keyword>
<comment type="subcellular location">
    <subcellularLocation>
        <location evidence="1">Nucleus</location>
    </subcellularLocation>
</comment>
<keyword evidence="6" id="KW-0862">Zinc</keyword>
<feature type="domain" description="R3H" evidence="11">
    <location>
        <begin position="912"/>
        <end position="974"/>
    </location>
</feature>